<dbReference type="InterPro" id="IPR002569">
    <property type="entry name" value="Met_Sox_Rdtase_MsrA_dom"/>
</dbReference>
<dbReference type="Pfam" id="PF01625">
    <property type="entry name" value="PMSR"/>
    <property type="match status" value="1"/>
</dbReference>
<dbReference type="FunFam" id="3.30.1060.10:FF:000001">
    <property type="entry name" value="Peptide methionine sulfoxide reductase MsrA"/>
    <property type="match status" value="1"/>
</dbReference>
<reference evidence="7 8" key="1">
    <citation type="submission" date="2015-09" db="EMBL/GenBank/DDBJ databases">
        <title>Identification and resolution of microdiversity through metagenomic sequencing of parallel consortia.</title>
        <authorList>
            <person name="Nelson W.C."/>
            <person name="Romine M.F."/>
            <person name="Lindemann S.R."/>
        </authorList>
    </citation>
    <scope>NUCLEOTIDE SEQUENCE [LARGE SCALE GENOMIC DNA]</scope>
    <source>
        <strain evidence="7">Ana</strain>
    </source>
</reference>
<dbReference type="InterPro" id="IPR036509">
    <property type="entry name" value="Met_Sox_Rdtase_MsrA_sf"/>
</dbReference>
<proteinExistence type="inferred from homology"/>
<feature type="domain" description="Peptide methionine sulphoxide reductase MsrA" evidence="6">
    <location>
        <begin position="52"/>
        <end position="204"/>
    </location>
</feature>
<dbReference type="EMBL" id="LJZR01000009">
    <property type="protein sequence ID" value="KPQ35888.1"/>
    <property type="molecule type" value="Genomic_DNA"/>
</dbReference>
<comment type="function">
    <text evidence="5">Has an important function as a repair enzyme for proteins that have been inactivated by oxidation. Catalyzes the reversible oxidation-reduction of methionine sulfoxide in proteins to methionine.</text>
</comment>
<sequence length="221" mass="24017">MAFFGMGIGKKDAMPSAKDALPGRDKAIAVPDKHYVNGNPLAAPFPEGMELAVFGLGCFWGAERKFWQTEGVYSTAVGYAAGFTPNPTYREVCSGMTGHNEVVLVVFDPKVVSYEALLKVFWESHNPTQGMQQGNDRGTQYRSGIYTYSDAQMEAAKRSQAMYQAALSEKGYGQITTEILPAPEFYYAEEYHQQYLAKNPGGYCGLGGTNVSCPIGVVAVS</sequence>
<evidence type="ECO:0000259" key="6">
    <source>
        <dbReference type="Pfam" id="PF01625"/>
    </source>
</evidence>
<gene>
    <name evidence="5 7" type="primary">msrA</name>
    <name evidence="7" type="ORF">HLUCCA11_08310</name>
</gene>
<keyword evidence="2 5" id="KW-0560">Oxidoreductase</keyword>
<comment type="caution">
    <text evidence="7">The sequence shown here is derived from an EMBL/GenBank/DDBJ whole genome shotgun (WGS) entry which is preliminary data.</text>
</comment>
<dbReference type="GO" id="GO:0033744">
    <property type="term" value="F:L-methionine:thioredoxin-disulfide S-oxidoreductase activity"/>
    <property type="evidence" value="ECO:0007669"/>
    <property type="project" value="RHEA"/>
</dbReference>
<evidence type="ECO:0000256" key="4">
    <source>
        <dbReference type="ARBA" id="ARBA00048782"/>
    </source>
</evidence>
<feature type="active site" evidence="5">
    <location>
        <position position="58"/>
    </location>
</feature>
<dbReference type="HAMAP" id="MF_01401">
    <property type="entry name" value="MsrA"/>
    <property type="match status" value="1"/>
</dbReference>
<organism evidence="7 8">
    <name type="scientific">Phormidesmis priestleyi Ana</name>
    <dbReference type="NCBI Taxonomy" id="1666911"/>
    <lineage>
        <taxon>Bacteria</taxon>
        <taxon>Bacillati</taxon>
        <taxon>Cyanobacteriota</taxon>
        <taxon>Cyanophyceae</taxon>
        <taxon>Leptolyngbyales</taxon>
        <taxon>Leptolyngbyaceae</taxon>
        <taxon>Phormidesmis</taxon>
    </lineage>
</organism>
<evidence type="ECO:0000313" key="8">
    <source>
        <dbReference type="Proteomes" id="UP000050465"/>
    </source>
</evidence>
<evidence type="ECO:0000313" key="7">
    <source>
        <dbReference type="EMBL" id="KPQ35888.1"/>
    </source>
</evidence>
<dbReference type="SUPFAM" id="SSF55068">
    <property type="entry name" value="Peptide methionine sulfoxide reductase"/>
    <property type="match status" value="1"/>
</dbReference>
<dbReference type="PATRIC" id="fig|1666911.3.peg.4039"/>
<comment type="catalytic activity">
    <reaction evidence="3 5">
        <text>L-methionyl-[protein] + [thioredoxin]-disulfide + H2O = L-methionyl-(S)-S-oxide-[protein] + [thioredoxin]-dithiol</text>
        <dbReference type="Rhea" id="RHEA:14217"/>
        <dbReference type="Rhea" id="RHEA-COMP:10698"/>
        <dbReference type="Rhea" id="RHEA-COMP:10700"/>
        <dbReference type="Rhea" id="RHEA-COMP:12313"/>
        <dbReference type="Rhea" id="RHEA-COMP:12315"/>
        <dbReference type="ChEBI" id="CHEBI:15377"/>
        <dbReference type="ChEBI" id="CHEBI:16044"/>
        <dbReference type="ChEBI" id="CHEBI:29950"/>
        <dbReference type="ChEBI" id="CHEBI:44120"/>
        <dbReference type="ChEBI" id="CHEBI:50058"/>
        <dbReference type="EC" id="1.8.4.11"/>
    </reaction>
</comment>
<comment type="catalytic activity">
    <reaction evidence="4 5">
        <text>[thioredoxin]-disulfide + L-methionine + H2O = L-methionine (S)-S-oxide + [thioredoxin]-dithiol</text>
        <dbReference type="Rhea" id="RHEA:19993"/>
        <dbReference type="Rhea" id="RHEA-COMP:10698"/>
        <dbReference type="Rhea" id="RHEA-COMP:10700"/>
        <dbReference type="ChEBI" id="CHEBI:15377"/>
        <dbReference type="ChEBI" id="CHEBI:29950"/>
        <dbReference type="ChEBI" id="CHEBI:50058"/>
        <dbReference type="ChEBI" id="CHEBI:57844"/>
        <dbReference type="ChEBI" id="CHEBI:58772"/>
        <dbReference type="EC" id="1.8.4.11"/>
    </reaction>
</comment>
<protein>
    <recommendedName>
        <fullName evidence="5">Peptide methionine sulfoxide reductase MsrA</fullName>
        <shortName evidence="5">Protein-methionine-S-oxide reductase</shortName>
        <ecNumber evidence="5">1.8.4.11</ecNumber>
    </recommendedName>
    <alternativeName>
        <fullName evidence="5">Peptide-methionine (S)-S-oxide reductase</fullName>
        <shortName evidence="5">Peptide Met(O) reductase</shortName>
    </alternativeName>
</protein>
<dbReference type="STRING" id="1666911.HLUCCA11_08310"/>
<dbReference type="EC" id="1.8.4.11" evidence="5"/>
<evidence type="ECO:0000256" key="1">
    <source>
        <dbReference type="ARBA" id="ARBA00005591"/>
    </source>
</evidence>
<evidence type="ECO:0000256" key="3">
    <source>
        <dbReference type="ARBA" id="ARBA00047806"/>
    </source>
</evidence>
<dbReference type="Proteomes" id="UP000050465">
    <property type="component" value="Unassembled WGS sequence"/>
</dbReference>
<evidence type="ECO:0000256" key="5">
    <source>
        <dbReference type="HAMAP-Rule" id="MF_01401"/>
    </source>
</evidence>
<dbReference type="AlphaFoldDB" id="A0A0P7YXC0"/>
<accession>A0A0P7YXC0</accession>
<comment type="similarity">
    <text evidence="1 5">Belongs to the MsrA Met sulfoxide reductase family.</text>
</comment>
<dbReference type="GO" id="GO:0034599">
    <property type="term" value="P:cellular response to oxidative stress"/>
    <property type="evidence" value="ECO:0007669"/>
    <property type="project" value="TreeGrafter"/>
</dbReference>
<evidence type="ECO:0000256" key="2">
    <source>
        <dbReference type="ARBA" id="ARBA00023002"/>
    </source>
</evidence>
<dbReference type="GO" id="GO:0005737">
    <property type="term" value="C:cytoplasm"/>
    <property type="evidence" value="ECO:0007669"/>
    <property type="project" value="TreeGrafter"/>
</dbReference>
<dbReference type="PANTHER" id="PTHR42799:SF2">
    <property type="entry name" value="MITOCHONDRIAL PEPTIDE METHIONINE SULFOXIDE REDUCTASE"/>
    <property type="match status" value="1"/>
</dbReference>
<dbReference type="GO" id="GO:0008113">
    <property type="term" value="F:peptide-methionine (S)-S-oxide reductase activity"/>
    <property type="evidence" value="ECO:0007669"/>
    <property type="project" value="UniProtKB-UniRule"/>
</dbReference>
<name>A0A0P7YXC0_9CYAN</name>
<dbReference type="Gene3D" id="3.30.1060.10">
    <property type="entry name" value="Peptide methionine sulphoxide reductase MsrA"/>
    <property type="match status" value="1"/>
</dbReference>
<dbReference type="InterPro" id="IPR050162">
    <property type="entry name" value="MsrA_MetSO_reductase"/>
</dbReference>
<dbReference type="PANTHER" id="PTHR42799">
    <property type="entry name" value="MITOCHONDRIAL PEPTIDE METHIONINE SULFOXIDE REDUCTASE"/>
    <property type="match status" value="1"/>
</dbReference>
<dbReference type="NCBIfam" id="TIGR00401">
    <property type="entry name" value="msrA"/>
    <property type="match status" value="1"/>
</dbReference>